<dbReference type="Proteomes" id="UP000503580">
    <property type="component" value="Chromosome"/>
</dbReference>
<gene>
    <name evidence="1" type="ORF">GY169_14850</name>
</gene>
<dbReference type="PROSITE" id="PS51257">
    <property type="entry name" value="PROKAR_LIPOPROTEIN"/>
    <property type="match status" value="1"/>
</dbReference>
<accession>A0A6G9RM27</accession>
<reference evidence="1 2" key="1">
    <citation type="submission" date="2020-02" db="EMBL/GenBank/DDBJ databases">
        <title>Whole genome PO2S7.</title>
        <authorList>
            <person name="Singha K.M."/>
        </authorList>
    </citation>
    <scope>NUCLEOTIDE SEQUENCE [LARGE SCALE GENOMIC DNA]</scope>
    <source>
        <strain evidence="1 2">PO2S7</strain>
    </source>
</reference>
<evidence type="ECO:0008006" key="3">
    <source>
        <dbReference type="Google" id="ProtNLM"/>
    </source>
</evidence>
<evidence type="ECO:0000313" key="2">
    <source>
        <dbReference type="Proteomes" id="UP000503580"/>
    </source>
</evidence>
<name>A0A6G9RM27_9ENTR</name>
<proteinExistence type="predicted"/>
<dbReference type="EMBL" id="CP050321">
    <property type="protein sequence ID" value="QIR28006.1"/>
    <property type="molecule type" value="Genomic_DNA"/>
</dbReference>
<dbReference type="AlphaFoldDB" id="A0A6G9RM27"/>
<protein>
    <recommendedName>
        <fullName evidence="3">Lipoprotein</fullName>
    </recommendedName>
</protein>
<sequence>MKKIFAILCLFALIGCDDKPEVKPDAECYFSSNKTTATHFTDGNATDFELDFDGNKMSGWGWVQRVTNSVSDATCHEIKK</sequence>
<evidence type="ECO:0000313" key="1">
    <source>
        <dbReference type="EMBL" id="QIR28006.1"/>
    </source>
</evidence>
<keyword evidence="2" id="KW-1185">Reference proteome</keyword>
<organism evidence="1 2">
    <name type="scientific">Kluyvera genomosp. 3</name>
    <dbReference type="NCBI Taxonomy" id="2774055"/>
    <lineage>
        <taxon>Bacteria</taxon>
        <taxon>Pseudomonadati</taxon>
        <taxon>Pseudomonadota</taxon>
        <taxon>Gammaproteobacteria</taxon>
        <taxon>Enterobacterales</taxon>
        <taxon>Enterobacteriaceae</taxon>
        <taxon>Kluyvera</taxon>
    </lineage>
</organism>
<dbReference type="RefSeq" id="WP_167576209.1">
    <property type="nucleotide sequence ID" value="NZ_CP050321.1"/>
</dbReference>
<dbReference type="KEGG" id="kgn:GY169_14850"/>